<dbReference type="GO" id="GO:0009408">
    <property type="term" value="P:response to heat"/>
    <property type="evidence" value="ECO:0007669"/>
    <property type="project" value="InterPro"/>
</dbReference>
<evidence type="ECO:0000313" key="2">
    <source>
        <dbReference type="EMBL" id="JAT62369.1"/>
    </source>
</evidence>
<proteinExistence type="predicted"/>
<feature type="region of interest" description="Disordered" evidence="1">
    <location>
        <begin position="1"/>
        <end position="22"/>
    </location>
</feature>
<evidence type="ECO:0000256" key="1">
    <source>
        <dbReference type="SAM" id="MobiDB-lite"/>
    </source>
</evidence>
<gene>
    <name evidence="2" type="ORF">g.63982</name>
</gene>
<protein>
    <recommendedName>
        <fullName evidence="3">Nodulin-related protein 1</fullName>
    </recommendedName>
</protein>
<dbReference type="PANTHER" id="PTHR35098">
    <property type="entry name" value="EXPRESSED PROTEIN"/>
    <property type="match status" value="1"/>
</dbReference>
<organism evidence="2">
    <name type="scientific">Anthurium amnicola</name>
    <dbReference type="NCBI Taxonomy" id="1678845"/>
    <lineage>
        <taxon>Eukaryota</taxon>
        <taxon>Viridiplantae</taxon>
        <taxon>Streptophyta</taxon>
        <taxon>Embryophyta</taxon>
        <taxon>Tracheophyta</taxon>
        <taxon>Spermatophyta</taxon>
        <taxon>Magnoliopsida</taxon>
        <taxon>Liliopsida</taxon>
        <taxon>Araceae</taxon>
        <taxon>Pothoideae</taxon>
        <taxon>Potheae</taxon>
        <taxon>Anthurium</taxon>
    </lineage>
</organism>
<accession>A0A1D1Z682</accession>
<dbReference type="AlphaFoldDB" id="A0A1D1Z682"/>
<reference evidence="2" key="1">
    <citation type="submission" date="2015-07" db="EMBL/GenBank/DDBJ databases">
        <title>Transcriptome Assembly of Anthurium amnicola.</title>
        <authorList>
            <person name="Suzuki J."/>
        </authorList>
    </citation>
    <scope>NUCLEOTIDE SEQUENCE</scope>
</reference>
<dbReference type="GO" id="GO:0010115">
    <property type="term" value="P:regulation of abscisic acid biosynthetic process"/>
    <property type="evidence" value="ECO:0007669"/>
    <property type="project" value="InterPro"/>
</dbReference>
<sequence>MDPPSENKTVGPAGEAQPDTSELFSSAKLVAEAAQSCFQGGADKIEKGKVAGAAADLLGAASHYGKLEEKGYGEYVEKAETYLQQYGSTGSGGGGPVAEAAAAPASDSPAPTGDEKAESAKSGDGGGYGEYAKLAQGFLSGGGEAGGEAAKSEGGGSTEGLMKLAGGFFKY</sequence>
<dbReference type="EMBL" id="GDJX01005567">
    <property type="protein sequence ID" value="JAT62369.1"/>
    <property type="molecule type" value="Transcribed_RNA"/>
</dbReference>
<evidence type="ECO:0008006" key="3">
    <source>
        <dbReference type="Google" id="ProtNLM"/>
    </source>
</evidence>
<dbReference type="InterPro" id="IPR040294">
    <property type="entry name" value="Nodulin-rel_1/2"/>
</dbReference>
<dbReference type="PANTHER" id="PTHR35098:SF1">
    <property type="entry name" value="NODULIN-RELATED PROTEIN 2"/>
    <property type="match status" value="1"/>
</dbReference>
<feature type="region of interest" description="Disordered" evidence="1">
    <location>
        <begin position="85"/>
        <end position="125"/>
    </location>
</feature>
<feature type="compositionally biased region" description="Low complexity" evidence="1">
    <location>
        <begin position="97"/>
        <end position="112"/>
    </location>
</feature>
<name>A0A1D1Z682_9ARAE</name>